<dbReference type="PANTHER" id="PTHR22950">
    <property type="entry name" value="AMINO ACID TRANSPORTER"/>
    <property type="match status" value="1"/>
</dbReference>
<feature type="transmembrane region" description="Helical" evidence="5">
    <location>
        <begin position="1117"/>
        <end position="1137"/>
    </location>
</feature>
<comment type="subcellular location">
    <subcellularLocation>
        <location evidence="1">Membrane</location>
        <topology evidence="1">Multi-pass membrane protein</topology>
    </subcellularLocation>
</comment>
<feature type="transmembrane region" description="Helical" evidence="5">
    <location>
        <begin position="1003"/>
        <end position="1029"/>
    </location>
</feature>
<evidence type="ECO:0000259" key="6">
    <source>
        <dbReference type="Pfam" id="PF01490"/>
    </source>
</evidence>
<evidence type="ECO:0000256" key="4">
    <source>
        <dbReference type="ARBA" id="ARBA00023136"/>
    </source>
</evidence>
<evidence type="ECO:0000256" key="3">
    <source>
        <dbReference type="ARBA" id="ARBA00022989"/>
    </source>
</evidence>
<feature type="domain" description="Amino acid transporter transmembrane" evidence="6">
    <location>
        <begin position="771"/>
        <end position="1145"/>
    </location>
</feature>
<feature type="transmembrane region" description="Helical" evidence="5">
    <location>
        <begin position="1086"/>
        <end position="1105"/>
    </location>
</feature>
<feature type="transmembrane region" description="Helical" evidence="5">
    <location>
        <begin position="889"/>
        <end position="906"/>
    </location>
</feature>
<accession>A0A1Q9E661</accession>
<dbReference type="Pfam" id="PF23512">
    <property type="entry name" value="Microp_apicomplexa_8"/>
    <property type="match status" value="1"/>
</dbReference>
<protein>
    <submittedName>
        <fullName evidence="7">Sodium-coupled neutral amino acid transporter 2</fullName>
    </submittedName>
</protein>
<feature type="transmembrane region" description="Helical" evidence="5">
    <location>
        <begin position="171"/>
        <end position="191"/>
    </location>
</feature>
<keyword evidence="8" id="KW-1185">Reference proteome</keyword>
<evidence type="ECO:0000313" key="7">
    <source>
        <dbReference type="EMBL" id="OLQ02899.1"/>
    </source>
</evidence>
<dbReference type="PANTHER" id="PTHR22950:SF652">
    <property type="entry name" value="TRANSMEMBRANE AMINO ACID TRANSPORTER FAMILY PROTEIN"/>
    <property type="match status" value="1"/>
</dbReference>
<dbReference type="AlphaFoldDB" id="A0A1Q9E661"/>
<dbReference type="GO" id="GO:0016020">
    <property type="term" value="C:membrane"/>
    <property type="evidence" value="ECO:0007669"/>
    <property type="project" value="UniProtKB-SubCell"/>
</dbReference>
<dbReference type="OrthoDB" id="28208at2759"/>
<dbReference type="EMBL" id="LSRX01000251">
    <property type="protein sequence ID" value="OLQ02899.1"/>
    <property type="molecule type" value="Genomic_DNA"/>
</dbReference>
<dbReference type="Proteomes" id="UP000186817">
    <property type="component" value="Unassembled WGS sequence"/>
</dbReference>
<feature type="transmembrane region" description="Helical" evidence="5">
    <location>
        <begin position="799"/>
        <end position="823"/>
    </location>
</feature>
<evidence type="ECO:0000256" key="2">
    <source>
        <dbReference type="ARBA" id="ARBA00022692"/>
    </source>
</evidence>
<feature type="transmembrane region" description="Helical" evidence="5">
    <location>
        <begin position="1049"/>
        <end position="1070"/>
    </location>
</feature>
<feature type="transmembrane region" description="Helical" evidence="5">
    <location>
        <begin position="1158"/>
        <end position="1180"/>
    </location>
</feature>
<keyword evidence="4 5" id="KW-0472">Membrane</keyword>
<reference evidence="7 8" key="1">
    <citation type="submission" date="2016-02" db="EMBL/GenBank/DDBJ databases">
        <title>Genome analysis of coral dinoflagellate symbionts highlights evolutionary adaptations to a symbiotic lifestyle.</title>
        <authorList>
            <person name="Aranda M."/>
            <person name="Li Y."/>
            <person name="Liew Y.J."/>
            <person name="Baumgarten S."/>
            <person name="Simakov O."/>
            <person name="Wilson M."/>
            <person name="Piel J."/>
            <person name="Ashoor H."/>
            <person name="Bougouffa S."/>
            <person name="Bajic V.B."/>
            <person name="Ryu T."/>
            <person name="Ravasi T."/>
            <person name="Bayer T."/>
            <person name="Micklem G."/>
            <person name="Kim H."/>
            <person name="Bhak J."/>
            <person name="Lajeunesse T.C."/>
            <person name="Voolstra C.R."/>
        </authorList>
    </citation>
    <scope>NUCLEOTIDE SEQUENCE [LARGE SCALE GENOMIC DNA]</scope>
    <source>
        <strain evidence="7 8">CCMP2467</strain>
    </source>
</reference>
<gene>
    <name evidence="7" type="primary">slc38a2</name>
    <name evidence="7" type="ORF">AK812_SmicGene14205</name>
</gene>
<proteinExistence type="predicted"/>
<feature type="transmembrane region" description="Helical" evidence="5">
    <location>
        <begin position="964"/>
        <end position="983"/>
    </location>
</feature>
<organism evidence="7 8">
    <name type="scientific">Symbiodinium microadriaticum</name>
    <name type="common">Dinoflagellate</name>
    <name type="synonym">Zooxanthella microadriatica</name>
    <dbReference type="NCBI Taxonomy" id="2951"/>
    <lineage>
        <taxon>Eukaryota</taxon>
        <taxon>Sar</taxon>
        <taxon>Alveolata</taxon>
        <taxon>Dinophyceae</taxon>
        <taxon>Suessiales</taxon>
        <taxon>Symbiodiniaceae</taxon>
        <taxon>Symbiodinium</taxon>
    </lineage>
</organism>
<feature type="transmembrane region" description="Helical" evidence="5">
    <location>
        <begin position="844"/>
        <end position="869"/>
    </location>
</feature>
<keyword evidence="2 5" id="KW-0812">Transmembrane</keyword>
<name>A0A1Q9E661_SYMMI</name>
<dbReference type="Pfam" id="PF01490">
    <property type="entry name" value="Aa_trans"/>
    <property type="match status" value="1"/>
</dbReference>
<evidence type="ECO:0000256" key="1">
    <source>
        <dbReference type="ARBA" id="ARBA00004141"/>
    </source>
</evidence>
<dbReference type="InterPro" id="IPR056347">
    <property type="entry name" value="Microp_apicomplexa_8"/>
</dbReference>
<dbReference type="InterPro" id="IPR013057">
    <property type="entry name" value="AA_transpt_TM"/>
</dbReference>
<evidence type="ECO:0000256" key="5">
    <source>
        <dbReference type="SAM" id="Phobius"/>
    </source>
</evidence>
<evidence type="ECO:0000313" key="8">
    <source>
        <dbReference type="Proteomes" id="UP000186817"/>
    </source>
</evidence>
<dbReference type="GO" id="GO:0015179">
    <property type="term" value="F:L-amino acid transmembrane transporter activity"/>
    <property type="evidence" value="ECO:0007669"/>
    <property type="project" value="TreeGrafter"/>
</dbReference>
<sequence length="1188" mass="132472">MMLWPLWPIFHSAQWLRRQYYNRLPIRRKYKRAVMKGTMVMCEKTGQVRIPPLAISGYDDGMLLLNVYCSGIAMSPGLEELFFEPVGEEKRSKWNQVGPNRGSYIQIETFQNVGPGAGNFDKGPGGDFHSVPEGLGAFRQIQTYQHVGPGLGDFDKEDVTSYSEWKLRARCLVVMLLLLLLLVAVVSYLLLQKNGSDVSGVPHAQDFHGHDIHSLETVYDCNAGYAEWQTSWSESKKAFCCRSSGVACDQAAYDCDAGYSQWESMWSSDKKEYCCDQTGRGCSPVSNEPYDCQVGLAHWQSDWTKGKQLWCCSTHALGCPDYGYSLSFNCDVGFARWETDWSWAKKHWCCAHEQKGCEVEAPFNCQAGLASWRSGWSYSKKKWCCTHEHVGCVSSEPFDCSASADWHAWPKPKKHYCCASHSLGCETTTSPAASLPFDCSAGFTNWQHGWSYAKRLWCCHHDHRGCSEPTTESSTTTTPTPATTSPAPTLPFNCHAGRANLDEGWSEKKKSWCCAHQHLGCPVSFDCDAALANFYSAWSDRKKTWCCRQEGKGCMGQHQPELQPREGYRWKHDEVHGYWTWVQAPVHVHQEHLHQEHLHQEHLHSEQHPVHYNCHAGFHNFVGAWKADKQRWCCNHQGIACTGPNPPSSVHLEAKNTWVHVKVEGVWTWRQVPKNENIPFVVDCSTGLDRSKSWVPKRLELKGSSPSVFDFDATSTWCSQRGIYLTFRGEETIVMAAMLVVETASEASSDDSIFDSDVETSDDEDFSGIPILMTAANIAKNIIGEGILSLPKGLADTGMVSGVLITLAFYAVMVYTFWTLGRVCQATNEKSHRGMGNKVTAGEVFGNVMAATNLLKTLFTCTAYALVIGRNAEDILAPLNSNSWFCSKRGSWVTVLLCILLPLCLLRDMGKLAWTSFLGLLCETGVVCFMIWRLLDGSYQVGGEFYGSQTPETRVHWDDGGPQFWTVSPGTLTLVSSMSTAFLAHYNAPKFYHQLNKRSSRRFFIASSLSFTCALVLFLTCMLVGYLTFGQACEGNILHNYSQRDLGAGVSRFAMLLAVTFGFPIAFTGLRDSALSLFACSSRRRVWVPLTLGLLTLIGALGWSLDDLGALNSLGGAILGSLITLIFPGLLLTWVYSSLSSSLDWEDELLFWRVEGTFVGHVLVAVGSLLLVFGTLVVVLKNFLDKDI</sequence>
<comment type="caution">
    <text evidence="7">The sequence shown here is derived from an EMBL/GenBank/DDBJ whole genome shotgun (WGS) entry which is preliminary data.</text>
</comment>
<keyword evidence="3 5" id="KW-1133">Transmembrane helix</keyword>
<feature type="transmembrane region" description="Helical" evidence="5">
    <location>
        <begin position="913"/>
        <end position="935"/>
    </location>
</feature>